<evidence type="ECO:0000313" key="2">
    <source>
        <dbReference type="EMBL" id="USW48978.1"/>
    </source>
</evidence>
<keyword evidence="3" id="KW-1185">Reference proteome</keyword>
<evidence type="ECO:0000313" key="3">
    <source>
        <dbReference type="Proteomes" id="UP001056384"/>
    </source>
</evidence>
<feature type="compositionally biased region" description="Basic and acidic residues" evidence="1">
    <location>
        <begin position="1"/>
        <end position="10"/>
    </location>
</feature>
<accession>A0A9Q9EH60</accession>
<feature type="region of interest" description="Disordered" evidence="1">
    <location>
        <begin position="1"/>
        <end position="91"/>
    </location>
</feature>
<sequence>MATLNGRKETSAAARVATEENERHNSYVKLRATTESVLHILPILPPRSESYQASSAKKRKSRGARTSQAAAQVQAEEGSVDEADRDEDLEQEEQAENDVLETFQVASARELWNWFNAQPGSFNEHMGDEEVLSVLAEGQLQSQGGGEIPQMSSSELRRAAMQAVQCSRPVDQTAAYAKWIAKGASGTKGKVTTEEVPSLQQRDYKKRTID</sequence>
<reference evidence="2" key="1">
    <citation type="submission" date="2022-06" db="EMBL/GenBank/DDBJ databases">
        <title>Complete genome sequences of two strains of the flax pathogen Septoria linicola.</title>
        <authorList>
            <person name="Lapalu N."/>
            <person name="Simon A."/>
            <person name="Demenou B."/>
            <person name="Paumier D."/>
            <person name="Guillot M.-P."/>
            <person name="Gout L."/>
            <person name="Valade R."/>
        </authorList>
    </citation>
    <scope>NUCLEOTIDE SEQUENCE</scope>
    <source>
        <strain evidence="2">SE15195</strain>
    </source>
</reference>
<evidence type="ECO:0000256" key="1">
    <source>
        <dbReference type="SAM" id="MobiDB-lite"/>
    </source>
</evidence>
<dbReference type="EMBL" id="CP099419">
    <property type="protein sequence ID" value="USW48978.1"/>
    <property type="molecule type" value="Genomic_DNA"/>
</dbReference>
<feature type="compositionally biased region" description="Acidic residues" evidence="1">
    <location>
        <begin position="78"/>
        <end position="91"/>
    </location>
</feature>
<dbReference type="AlphaFoldDB" id="A0A9Q9EH60"/>
<protein>
    <submittedName>
        <fullName evidence="2">Uncharacterized protein</fullName>
    </submittedName>
</protein>
<dbReference type="Proteomes" id="UP001056384">
    <property type="component" value="Chromosome 2"/>
</dbReference>
<gene>
    <name evidence="2" type="ORF">Slin15195_G022970</name>
</gene>
<organism evidence="2 3">
    <name type="scientific">Septoria linicola</name>
    <dbReference type="NCBI Taxonomy" id="215465"/>
    <lineage>
        <taxon>Eukaryota</taxon>
        <taxon>Fungi</taxon>
        <taxon>Dikarya</taxon>
        <taxon>Ascomycota</taxon>
        <taxon>Pezizomycotina</taxon>
        <taxon>Dothideomycetes</taxon>
        <taxon>Dothideomycetidae</taxon>
        <taxon>Mycosphaerellales</taxon>
        <taxon>Mycosphaerellaceae</taxon>
        <taxon>Septoria</taxon>
    </lineage>
</organism>
<feature type="region of interest" description="Disordered" evidence="1">
    <location>
        <begin position="185"/>
        <end position="210"/>
    </location>
</feature>
<proteinExistence type="predicted"/>
<name>A0A9Q9EH60_9PEZI</name>